<dbReference type="Proteomes" id="UP000315252">
    <property type="component" value="Unassembled WGS sequence"/>
</dbReference>
<dbReference type="OrthoDB" id="9811253at2"/>
<dbReference type="PANTHER" id="PTHR11056:SF0">
    <property type="entry name" value="HOMOGENTISATE 1,2-DIOXYGENASE"/>
    <property type="match status" value="1"/>
</dbReference>
<dbReference type="AlphaFoldDB" id="A0A545T5F5"/>
<dbReference type="InterPro" id="IPR005708">
    <property type="entry name" value="Homogentis_dOase"/>
</dbReference>
<dbReference type="InterPro" id="IPR011051">
    <property type="entry name" value="RmlC_Cupin_sf"/>
</dbReference>
<gene>
    <name evidence="10" type="ORF">FKG95_25745</name>
</gene>
<feature type="binding site" evidence="8">
    <location>
        <position position="332"/>
    </location>
    <ligand>
        <name>homogentisate</name>
        <dbReference type="ChEBI" id="CHEBI:16169"/>
    </ligand>
</feature>
<evidence type="ECO:0000313" key="10">
    <source>
        <dbReference type="EMBL" id="TQV72477.1"/>
    </source>
</evidence>
<organism evidence="10 11">
    <name type="scientific">Denitrobaculum tricleocarpae</name>
    <dbReference type="NCBI Taxonomy" id="2591009"/>
    <lineage>
        <taxon>Bacteria</taxon>
        <taxon>Pseudomonadati</taxon>
        <taxon>Pseudomonadota</taxon>
        <taxon>Alphaproteobacteria</taxon>
        <taxon>Rhodospirillales</taxon>
        <taxon>Rhodospirillaceae</taxon>
        <taxon>Denitrobaculum</taxon>
    </lineage>
</organism>
<name>A0A545T5F5_9PROT</name>
<evidence type="ECO:0000256" key="3">
    <source>
        <dbReference type="ARBA" id="ARBA00022723"/>
    </source>
</evidence>
<comment type="caution">
    <text evidence="10">The sequence shown here is derived from an EMBL/GenBank/DDBJ whole genome shotgun (WGS) entry which is preliminary data.</text>
</comment>
<feature type="binding site" evidence="8">
    <location>
        <position position="332"/>
    </location>
    <ligand>
        <name>Fe cation</name>
        <dbReference type="ChEBI" id="CHEBI:24875"/>
    </ligand>
</feature>
<dbReference type="GO" id="GO:0046872">
    <property type="term" value="F:metal ion binding"/>
    <property type="evidence" value="ECO:0007669"/>
    <property type="project" value="UniProtKB-KW"/>
</dbReference>
<dbReference type="CDD" id="cd02208">
    <property type="entry name" value="cupin_RmlC-like"/>
    <property type="match status" value="1"/>
</dbReference>
<feature type="binding site" evidence="8">
    <location>
        <position position="296"/>
    </location>
    <ligand>
        <name>Fe cation</name>
        <dbReference type="ChEBI" id="CHEBI:24875"/>
    </ligand>
</feature>
<evidence type="ECO:0000256" key="2">
    <source>
        <dbReference type="ARBA" id="ARBA00007757"/>
    </source>
</evidence>
<comment type="similarity">
    <text evidence="2">Belongs to the homogentisate dioxygenase family.</text>
</comment>
<dbReference type="GO" id="GO:0004411">
    <property type="term" value="F:homogentisate 1,2-dioxygenase activity"/>
    <property type="evidence" value="ECO:0007669"/>
    <property type="project" value="InterPro"/>
</dbReference>
<proteinExistence type="inferred from homology"/>
<evidence type="ECO:0000256" key="8">
    <source>
        <dbReference type="PIRSR" id="PIRSR605708-2"/>
    </source>
</evidence>
<accession>A0A545T5F5</accession>
<evidence type="ECO:0000259" key="9">
    <source>
        <dbReference type="Pfam" id="PF20510"/>
    </source>
</evidence>
<evidence type="ECO:0000256" key="6">
    <source>
        <dbReference type="ARBA" id="ARBA00023004"/>
    </source>
</evidence>
<keyword evidence="11" id="KW-1185">Reference proteome</keyword>
<dbReference type="GO" id="GO:0006570">
    <property type="term" value="P:tyrosine metabolic process"/>
    <property type="evidence" value="ECO:0007669"/>
    <property type="project" value="InterPro"/>
</dbReference>
<feature type="binding site" evidence="8">
    <location>
        <position position="302"/>
    </location>
    <ligand>
        <name>Fe cation</name>
        <dbReference type="ChEBI" id="CHEBI:24875"/>
    </ligand>
</feature>
<dbReference type="EMBL" id="VHSH01000012">
    <property type="protein sequence ID" value="TQV72477.1"/>
    <property type="molecule type" value="Genomic_DNA"/>
</dbReference>
<dbReference type="Gene3D" id="2.60.120.10">
    <property type="entry name" value="Jelly Rolls"/>
    <property type="match status" value="1"/>
</dbReference>
<dbReference type="RefSeq" id="WP_142899324.1">
    <property type="nucleotide sequence ID" value="NZ_ML660063.1"/>
</dbReference>
<evidence type="ECO:0000256" key="1">
    <source>
        <dbReference type="ARBA" id="ARBA00001962"/>
    </source>
</evidence>
<keyword evidence="4 10" id="KW-0223">Dioxygenase</keyword>
<keyword evidence="5" id="KW-0560">Oxidoreductase</keyword>
<feature type="active site" description="Proton acceptor" evidence="7">
    <location>
        <position position="259"/>
    </location>
</feature>
<dbReference type="InterPro" id="IPR014710">
    <property type="entry name" value="RmlC-like_jellyroll"/>
</dbReference>
<dbReference type="SUPFAM" id="SSF51182">
    <property type="entry name" value="RmlC-like cupins"/>
    <property type="match status" value="1"/>
</dbReference>
<evidence type="ECO:0000256" key="5">
    <source>
        <dbReference type="ARBA" id="ARBA00023002"/>
    </source>
</evidence>
<evidence type="ECO:0000256" key="7">
    <source>
        <dbReference type="PIRSR" id="PIRSR605708-1"/>
    </source>
</evidence>
<evidence type="ECO:0000313" key="11">
    <source>
        <dbReference type="Proteomes" id="UP000315252"/>
    </source>
</evidence>
<dbReference type="InterPro" id="IPR046452">
    <property type="entry name" value="HgmA_N"/>
</dbReference>
<keyword evidence="3 8" id="KW-0479">Metal-binding</keyword>
<dbReference type="GO" id="GO:0005737">
    <property type="term" value="C:cytoplasm"/>
    <property type="evidence" value="ECO:0007669"/>
    <property type="project" value="TreeGrafter"/>
</dbReference>
<evidence type="ECO:0000256" key="4">
    <source>
        <dbReference type="ARBA" id="ARBA00022964"/>
    </source>
</evidence>
<comment type="cofactor">
    <cofactor evidence="1 8">
        <name>Fe cation</name>
        <dbReference type="ChEBI" id="CHEBI:24875"/>
    </cofactor>
</comment>
<sequence length="384" mass="43152">MKNYISFPRVEGLSSRQAHTNLPEGTYEREMGKEGFFGPAAHIYHKNPPTGWIDWEGPLRPRAFDLTLINQIEASPWDAKTVLHNASVQVRFWRVPETMEKLARNGDGDELIFLHQGKGDLFCDFGHLAVEAGDYIMIPRGTMWRLESSEPMTALLIEATNGSYMLPDKGMLGPHAIFDPAMLDIPTLDETFKDQQEDMNGSGENGSGKTWQVAIKRRNAVSTVTFPFNPLDAVGWKGDLAPVRINVRDIRPLLSDRYHLPPSAHTTFVGNRFVVCTFAPRPFESDPDALKVPFYHNNDDYDEVLFYHAGDFFSRDNIHPGMMTFHPCGFTHGPHPKALAGAFTPKKAATDEYAVMIDTRDALEVGDLPSGIEQPDYVKSWRVT</sequence>
<dbReference type="GO" id="GO:0006559">
    <property type="term" value="P:L-phenylalanine catabolic process"/>
    <property type="evidence" value="ECO:0007669"/>
    <property type="project" value="InterPro"/>
</dbReference>
<protein>
    <submittedName>
        <fullName evidence="10">Homogentisate 1,2-dioxygenase</fullName>
    </submittedName>
</protein>
<feature type="domain" description="Homogentisate 1,2-dioxygenase N-terminal" evidence="9">
    <location>
        <begin position="84"/>
        <end position="244"/>
    </location>
</feature>
<dbReference type="Pfam" id="PF20510">
    <property type="entry name" value="HgmA_N"/>
    <property type="match status" value="1"/>
</dbReference>
<dbReference type="PANTHER" id="PTHR11056">
    <property type="entry name" value="HOMOGENTISATE 1,2-DIOXYGENASE"/>
    <property type="match status" value="1"/>
</dbReference>
<keyword evidence="6 8" id="KW-0408">Iron</keyword>
<reference evidence="10 11" key="1">
    <citation type="submission" date="2019-06" db="EMBL/GenBank/DDBJ databases">
        <title>Whole genome sequence for Rhodospirillaceae sp. R148.</title>
        <authorList>
            <person name="Wang G."/>
        </authorList>
    </citation>
    <scope>NUCLEOTIDE SEQUENCE [LARGE SCALE GENOMIC DNA]</scope>
    <source>
        <strain evidence="10 11">R148</strain>
    </source>
</reference>